<reference evidence="1" key="1">
    <citation type="submission" date="2020-05" db="EMBL/GenBank/DDBJ databases">
        <title>Large-scale comparative analyses of tick genomes elucidate their genetic diversity and vector capacities.</title>
        <authorList>
            <person name="Jia N."/>
            <person name="Wang J."/>
            <person name="Shi W."/>
            <person name="Du L."/>
            <person name="Sun Y."/>
            <person name="Zhan W."/>
            <person name="Jiang J."/>
            <person name="Wang Q."/>
            <person name="Zhang B."/>
            <person name="Ji P."/>
            <person name="Sakyi L.B."/>
            <person name="Cui X."/>
            <person name="Yuan T."/>
            <person name="Jiang B."/>
            <person name="Yang W."/>
            <person name="Lam T.T.-Y."/>
            <person name="Chang Q."/>
            <person name="Ding S."/>
            <person name="Wang X."/>
            <person name="Zhu J."/>
            <person name="Ruan X."/>
            <person name="Zhao L."/>
            <person name="Wei J."/>
            <person name="Que T."/>
            <person name="Du C."/>
            <person name="Cheng J."/>
            <person name="Dai P."/>
            <person name="Han X."/>
            <person name="Huang E."/>
            <person name="Gao Y."/>
            <person name="Liu J."/>
            <person name="Shao H."/>
            <person name="Ye R."/>
            <person name="Li L."/>
            <person name="Wei W."/>
            <person name="Wang X."/>
            <person name="Wang C."/>
            <person name="Yang T."/>
            <person name="Huo Q."/>
            <person name="Li W."/>
            <person name="Guo W."/>
            <person name="Chen H."/>
            <person name="Zhou L."/>
            <person name="Ni X."/>
            <person name="Tian J."/>
            <person name="Zhou Y."/>
            <person name="Sheng Y."/>
            <person name="Liu T."/>
            <person name="Pan Y."/>
            <person name="Xia L."/>
            <person name="Li J."/>
            <person name="Zhao F."/>
            <person name="Cao W."/>
        </authorList>
    </citation>
    <scope>NUCLEOTIDE SEQUENCE</scope>
    <source>
        <strain evidence="1">Dsil-2018</strain>
    </source>
</reference>
<proteinExistence type="predicted"/>
<accession>A0ACB8CL63</accession>
<protein>
    <submittedName>
        <fullName evidence="1">Uncharacterized protein</fullName>
    </submittedName>
</protein>
<evidence type="ECO:0000313" key="2">
    <source>
        <dbReference type="Proteomes" id="UP000821865"/>
    </source>
</evidence>
<evidence type="ECO:0000313" key="1">
    <source>
        <dbReference type="EMBL" id="KAH7945555.1"/>
    </source>
</evidence>
<gene>
    <name evidence="1" type="ORF">HPB49_012761</name>
</gene>
<dbReference type="EMBL" id="CM023475">
    <property type="protein sequence ID" value="KAH7945555.1"/>
    <property type="molecule type" value="Genomic_DNA"/>
</dbReference>
<comment type="caution">
    <text evidence="1">The sequence shown here is derived from an EMBL/GenBank/DDBJ whole genome shotgun (WGS) entry which is preliminary data.</text>
</comment>
<dbReference type="Proteomes" id="UP000821865">
    <property type="component" value="Chromosome 6"/>
</dbReference>
<sequence>MTEPKTLANDPELTAVVQNARGGNSGADFSGTRLLVPCCEGFTFAKKGQEQLAASSSLPCEFSMEVFQICRLLPSPRRTDPPARPASILPGLFLLAIVGSASLLILFVRYLLGTEGMFCNTAACGAFARLLKTSINRSVDPCDNFGSFVCDGWRRQNPYSVRENHYRATLVYMSSLTDSVQIPPVAQSALQQVAAFYRSCTQLPVSGRDDTQLVKSWLTDAGVVWPVWPANPNVLDTLAYLALNLGLASVIDIEVERPGRQSAVITLKPSLSFLLLNSRNLSTPDKRRLFKTLRDAFLPNDDTMRYRLVTFADIARVEKEMVADLIDASPHRQPLSLRDHLYRSPREWNASIARHTPTGAAVAFRSTHPLFFREFVRLWYRHGEIEVHLLVSWYAVRFAAYFAHASLANSYSYNENEEEFHRNSFCIVLLYEALGDIVFASYNTLVFPGRVRQDVKTLVLSVRETFTHLLSAHSKFANRVSTLAGWSFVDHVFSVLDYAHGDGELAHAPLPGLPDFGSVFAINWRSAIRALQIAEKPLRRSLFSETLNHARLFETVPELRDFVLLPTALAFPMYDAAATAAIKYGALGSHVAQASARIFLDTLATFDADMSKELRQFLFALRDCLQHGAGLPSSRAAIGLLEDLFALSSLVEAFLAADKEDKRMLHDLPYFSSTQLFFATWCFMRCMGDQSAGDNVDPCSPTLRHVKTFSDAFECAQDTGLNPVQRCELF</sequence>
<organism evidence="1 2">
    <name type="scientific">Dermacentor silvarum</name>
    <name type="common">Tick</name>
    <dbReference type="NCBI Taxonomy" id="543639"/>
    <lineage>
        <taxon>Eukaryota</taxon>
        <taxon>Metazoa</taxon>
        <taxon>Ecdysozoa</taxon>
        <taxon>Arthropoda</taxon>
        <taxon>Chelicerata</taxon>
        <taxon>Arachnida</taxon>
        <taxon>Acari</taxon>
        <taxon>Parasitiformes</taxon>
        <taxon>Ixodida</taxon>
        <taxon>Ixodoidea</taxon>
        <taxon>Ixodidae</taxon>
        <taxon>Rhipicephalinae</taxon>
        <taxon>Dermacentor</taxon>
    </lineage>
</organism>
<name>A0ACB8CL63_DERSI</name>
<keyword evidence="2" id="KW-1185">Reference proteome</keyword>